<evidence type="ECO:0000313" key="2">
    <source>
        <dbReference type="Proteomes" id="UP001057402"/>
    </source>
</evidence>
<keyword evidence="2" id="KW-1185">Reference proteome</keyword>
<dbReference type="EMBL" id="CM042883">
    <property type="protein sequence ID" value="KAI4371752.1"/>
    <property type="molecule type" value="Genomic_DNA"/>
</dbReference>
<dbReference type="Proteomes" id="UP001057402">
    <property type="component" value="Chromosome 4"/>
</dbReference>
<reference evidence="2" key="1">
    <citation type="journal article" date="2023" name="Front. Plant Sci.">
        <title>Chromosomal-level genome assembly of Melastoma candidum provides insights into trichome evolution.</title>
        <authorList>
            <person name="Zhong Y."/>
            <person name="Wu W."/>
            <person name="Sun C."/>
            <person name="Zou P."/>
            <person name="Liu Y."/>
            <person name="Dai S."/>
            <person name="Zhou R."/>
        </authorList>
    </citation>
    <scope>NUCLEOTIDE SEQUENCE [LARGE SCALE GENOMIC DNA]</scope>
</reference>
<name>A0ACB9R709_9MYRT</name>
<proteinExistence type="predicted"/>
<gene>
    <name evidence="1" type="ORF">MLD38_010067</name>
</gene>
<protein>
    <submittedName>
        <fullName evidence="1">Uncharacterized protein</fullName>
    </submittedName>
</protein>
<comment type="caution">
    <text evidence="1">The sequence shown here is derived from an EMBL/GenBank/DDBJ whole genome shotgun (WGS) entry which is preliminary data.</text>
</comment>
<accession>A0ACB9R709</accession>
<evidence type="ECO:0000313" key="1">
    <source>
        <dbReference type="EMBL" id="KAI4371752.1"/>
    </source>
</evidence>
<organism evidence="1 2">
    <name type="scientific">Melastoma candidum</name>
    <dbReference type="NCBI Taxonomy" id="119954"/>
    <lineage>
        <taxon>Eukaryota</taxon>
        <taxon>Viridiplantae</taxon>
        <taxon>Streptophyta</taxon>
        <taxon>Embryophyta</taxon>
        <taxon>Tracheophyta</taxon>
        <taxon>Spermatophyta</taxon>
        <taxon>Magnoliopsida</taxon>
        <taxon>eudicotyledons</taxon>
        <taxon>Gunneridae</taxon>
        <taxon>Pentapetalae</taxon>
        <taxon>rosids</taxon>
        <taxon>malvids</taxon>
        <taxon>Myrtales</taxon>
        <taxon>Melastomataceae</taxon>
        <taxon>Melastomatoideae</taxon>
        <taxon>Melastomateae</taxon>
        <taxon>Melastoma</taxon>
    </lineage>
</organism>
<sequence length="68" mass="7784">MLYICVRNEPDFHEVSAESTENQKGSSLVEVYRKMISAFESLKKTILEFVESRGLVATRTDLISEKTQ</sequence>